<dbReference type="InterPro" id="IPR003369">
    <property type="entry name" value="TatA/B/E"/>
</dbReference>
<evidence type="ECO:0000256" key="8">
    <source>
        <dbReference type="ARBA" id="ARBA00023136"/>
    </source>
</evidence>
<dbReference type="InterPro" id="IPR018448">
    <property type="entry name" value="TatB"/>
</dbReference>
<comment type="caution">
    <text evidence="12">The sequence shown here is derived from an EMBL/GenBank/DDBJ whole genome shotgun (WGS) entry which is preliminary data.</text>
</comment>
<comment type="subcellular location">
    <subcellularLocation>
        <location evidence="9">Cell membrane</location>
        <topology evidence="9">Single-pass membrane protein</topology>
    </subcellularLocation>
    <subcellularLocation>
        <location evidence="1">Membrane</location>
        <topology evidence="1">Single-pass membrane protein</topology>
    </subcellularLocation>
</comment>
<keyword evidence="8 9" id="KW-0472">Membrane</keyword>
<evidence type="ECO:0000256" key="3">
    <source>
        <dbReference type="ARBA" id="ARBA00022475"/>
    </source>
</evidence>
<evidence type="ECO:0000256" key="10">
    <source>
        <dbReference type="SAM" id="MobiDB-lite"/>
    </source>
</evidence>
<proteinExistence type="inferred from homology"/>
<evidence type="ECO:0000256" key="2">
    <source>
        <dbReference type="ARBA" id="ARBA00022448"/>
    </source>
</evidence>
<dbReference type="NCBIfam" id="TIGR01410">
    <property type="entry name" value="tatB"/>
    <property type="match status" value="1"/>
</dbReference>
<dbReference type="PANTHER" id="PTHR33162">
    <property type="entry name" value="SEC-INDEPENDENT PROTEIN TRANSLOCASE PROTEIN TATA, CHLOROPLASTIC"/>
    <property type="match status" value="1"/>
</dbReference>
<gene>
    <name evidence="9 12" type="primary">tatB</name>
    <name evidence="12" type="ORF">ACFPOD_11860</name>
</gene>
<dbReference type="EMBL" id="JBHSNB010000002">
    <property type="protein sequence ID" value="MFC5585808.1"/>
    <property type="molecule type" value="Genomic_DNA"/>
</dbReference>
<name>A0ABW0TAK6_9HYPH</name>
<organism evidence="12 13">
    <name type="scientific">Nitratireductor kimnyeongensis</name>
    <dbReference type="NCBI Taxonomy" id="430679"/>
    <lineage>
        <taxon>Bacteria</taxon>
        <taxon>Pseudomonadati</taxon>
        <taxon>Pseudomonadota</taxon>
        <taxon>Alphaproteobacteria</taxon>
        <taxon>Hyphomicrobiales</taxon>
        <taxon>Phyllobacteriaceae</taxon>
        <taxon>Nitratireductor</taxon>
    </lineage>
</organism>
<evidence type="ECO:0000256" key="11">
    <source>
        <dbReference type="SAM" id="Phobius"/>
    </source>
</evidence>
<accession>A0ABW0TAK6</accession>
<reference evidence="13" key="1">
    <citation type="journal article" date="2019" name="Int. J. Syst. Evol. Microbiol.">
        <title>The Global Catalogue of Microorganisms (GCM) 10K type strain sequencing project: providing services to taxonomists for standard genome sequencing and annotation.</title>
        <authorList>
            <consortium name="The Broad Institute Genomics Platform"/>
            <consortium name="The Broad Institute Genome Sequencing Center for Infectious Disease"/>
            <person name="Wu L."/>
            <person name="Ma J."/>
        </authorList>
    </citation>
    <scope>NUCLEOTIDE SEQUENCE [LARGE SCALE GENOMIC DNA]</scope>
    <source>
        <strain evidence="13">JCM 3366</strain>
    </source>
</reference>
<dbReference type="Gene3D" id="1.20.5.3310">
    <property type="match status" value="1"/>
</dbReference>
<evidence type="ECO:0000256" key="9">
    <source>
        <dbReference type="HAMAP-Rule" id="MF_00237"/>
    </source>
</evidence>
<keyword evidence="5 9" id="KW-0653">Protein transport</keyword>
<comment type="function">
    <text evidence="9">Part of the twin-arginine translocation (Tat) system that transports large folded proteins containing a characteristic twin-arginine motif in their signal peptide across membranes. Together with TatC, TatB is part of a receptor directly interacting with Tat signal peptides. TatB may form an oligomeric binding site that transiently accommodates folded Tat precursor proteins before their translocation.</text>
</comment>
<evidence type="ECO:0000313" key="12">
    <source>
        <dbReference type="EMBL" id="MFC5585808.1"/>
    </source>
</evidence>
<feature type="region of interest" description="Disordered" evidence="10">
    <location>
        <begin position="99"/>
        <end position="193"/>
    </location>
</feature>
<keyword evidence="13" id="KW-1185">Reference proteome</keyword>
<evidence type="ECO:0000313" key="13">
    <source>
        <dbReference type="Proteomes" id="UP001596107"/>
    </source>
</evidence>
<keyword evidence="4 9" id="KW-0812">Transmembrane</keyword>
<dbReference type="HAMAP" id="MF_00237">
    <property type="entry name" value="TatB"/>
    <property type="match status" value="1"/>
</dbReference>
<dbReference type="Proteomes" id="UP001596107">
    <property type="component" value="Unassembled WGS sequence"/>
</dbReference>
<evidence type="ECO:0000256" key="5">
    <source>
        <dbReference type="ARBA" id="ARBA00022927"/>
    </source>
</evidence>
<keyword evidence="6 9" id="KW-1133">Transmembrane helix</keyword>
<comment type="subunit">
    <text evidence="9">The Tat system comprises two distinct complexes: a TatABC complex, containing multiple copies of TatA, TatB and TatC subunits, and a separate TatA complex, containing only TatA subunits. Substrates initially bind to the TatABC complex, which probably triggers association of the separate TatA complex to form the active translocon.</text>
</comment>
<protein>
    <recommendedName>
        <fullName evidence="9">Sec-independent protein translocase protein TatB</fullName>
    </recommendedName>
</protein>
<evidence type="ECO:0000256" key="1">
    <source>
        <dbReference type="ARBA" id="ARBA00004167"/>
    </source>
</evidence>
<keyword evidence="3 9" id="KW-1003">Cell membrane</keyword>
<evidence type="ECO:0000256" key="7">
    <source>
        <dbReference type="ARBA" id="ARBA00023010"/>
    </source>
</evidence>
<comment type="similarity">
    <text evidence="9">Belongs to the TatB family.</text>
</comment>
<keyword evidence="2 9" id="KW-0813">Transport</keyword>
<dbReference type="RefSeq" id="WP_223020927.1">
    <property type="nucleotide sequence ID" value="NZ_CP078143.1"/>
</dbReference>
<keyword evidence="7 9" id="KW-0811">Translocation</keyword>
<feature type="compositionally biased region" description="Low complexity" evidence="10">
    <location>
        <begin position="141"/>
        <end position="171"/>
    </location>
</feature>
<dbReference type="PANTHER" id="PTHR33162:SF1">
    <property type="entry name" value="SEC-INDEPENDENT PROTEIN TRANSLOCASE PROTEIN TATA, CHLOROPLASTIC"/>
    <property type="match status" value="1"/>
</dbReference>
<dbReference type="PRINTS" id="PR01506">
    <property type="entry name" value="TATBPROTEIN"/>
</dbReference>
<feature type="transmembrane region" description="Helical" evidence="11">
    <location>
        <begin position="6"/>
        <end position="25"/>
    </location>
</feature>
<feature type="compositionally biased region" description="Low complexity" evidence="10">
    <location>
        <begin position="108"/>
        <end position="125"/>
    </location>
</feature>
<evidence type="ECO:0000256" key="4">
    <source>
        <dbReference type="ARBA" id="ARBA00022692"/>
    </source>
</evidence>
<sequence length="193" mass="20294">MFDLGWPEIMVIAIVLIVVVGPKDLPRMLRTFGRTTSKLRTMAGDFRKQFDEALQEAELDDVKSLVDDARKLDPRNEIKKHLNPIEKVGQEIRSGLDAAMKPQAAKSGAPASKEPQAAAPAKAGATRMPGEAKPKAAAESKTGTARKTAAKPGAAKAPATMPATTAKPKTGSKIKTASAAKRAPAKKTSGAKS</sequence>
<dbReference type="Pfam" id="PF02416">
    <property type="entry name" value="TatA_B_E"/>
    <property type="match status" value="1"/>
</dbReference>
<evidence type="ECO:0000256" key="6">
    <source>
        <dbReference type="ARBA" id="ARBA00022989"/>
    </source>
</evidence>